<dbReference type="Proteomes" id="UP000821837">
    <property type="component" value="Chromosome 11"/>
</dbReference>
<dbReference type="InterPro" id="IPR020575">
    <property type="entry name" value="Hsp90_N"/>
</dbReference>
<evidence type="ECO:0000256" key="4">
    <source>
        <dbReference type="ARBA" id="ARBA00023186"/>
    </source>
</evidence>
<dbReference type="GO" id="GO:0016887">
    <property type="term" value="F:ATP hydrolysis activity"/>
    <property type="evidence" value="ECO:0007669"/>
    <property type="project" value="InterPro"/>
</dbReference>
<evidence type="ECO:0000256" key="1">
    <source>
        <dbReference type="ARBA" id="ARBA00008239"/>
    </source>
</evidence>
<sequence>MDFWNDERGSGPSEVREFQAETRMLLDIVARSLYSEKEVFIRELISNASDALEKLRYVRLTEPDSLSTRSAESPLEIHIATDKLANTFTIQDTGVGMTREEVRT</sequence>
<dbReference type="GO" id="GO:0140662">
    <property type="term" value="F:ATP-dependent protein folding chaperone"/>
    <property type="evidence" value="ECO:0007669"/>
    <property type="project" value="InterPro"/>
</dbReference>
<dbReference type="InterPro" id="IPR036890">
    <property type="entry name" value="HATPase_C_sf"/>
</dbReference>
<comment type="similarity">
    <text evidence="1">Belongs to the heat shock protein 90 family.</text>
</comment>
<accession>A0A9D4T649</accession>
<keyword evidence="4" id="KW-0143">Chaperone</keyword>
<organism evidence="5 6">
    <name type="scientific">Rhipicephalus sanguineus</name>
    <name type="common">Brown dog tick</name>
    <name type="synonym">Ixodes sanguineus</name>
    <dbReference type="NCBI Taxonomy" id="34632"/>
    <lineage>
        <taxon>Eukaryota</taxon>
        <taxon>Metazoa</taxon>
        <taxon>Ecdysozoa</taxon>
        <taxon>Arthropoda</taxon>
        <taxon>Chelicerata</taxon>
        <taxon>Arachnida</taxon>
        <taxon>Acari</taxon>
        <taxon>Parasitiformes</taxon>
        <taxon>Ixodida</taxon>
        <taxon>Ixodoidea</taxon>
        <taxon>Ixodidae</taxon>
        <taxon>Rhipicephalinae</taxon>
        <taxon>Rhipicephalus</taxon>
        <taxon>Rhipicephalus</taxon>
    </lineage>
</organism>
<evidence type="ECO:0000313" key="6">
    <source>
        <dbReference type="Proteomes" id="UP000821837"/>
    </source>
</evidence>
<dbReference type="Gene3D" id="3.30.565.10">
    <property type="entry name" value="Histidine kinase-like ATPase, C-terminal domain"/>
    <property type="match status" value="1"/>
</dbReference>
<dbReference type="VEuPathDB" id="VectorBase:RSAN_047777"/>
<dbReference type="InterPro" id="IPR001404">
    <property type="entry name" value="Hsp90_fam"/>
</dbReference>
<dbReference type="GO" id="GO:0051082">
    <property type="term" value="F:unfolded protein binding"/>
    <property type="evidence" value="ECO:0007669"/>
    <property type="project" value="InterPro"/>
</dbReference>
<keyword evidence="2" id="KW-0547">Nucleotide-binding</keyword>
<comment type="caution">
    <text evidence="5">The sequence shown here is derived from an EMBL/GenBank/DDBJ whole genome shotgun (WGS) entry which is preliminary data.</text>
</comment>
<dbReference type="PANTHER" id="PTHR11528">
    <property type="entry name" value="HEAT SHOCK PROTEIN 90 FAMILY MEMBER"/>
    <property type="match status" value="1"/>
</dbReference>
<reference evidence="5" key="2">
    <citation type="submission" date="2021-09" db="EMBL/GenBank/DDBJ databases">
        <authorList>
            <person name="Jia N."/>
            <person name="Wang J."/>
            <person name="Shi W."/>
            <person name="Du L."/>
            <person name="Sun Y."/>
            <person name="Zhan W."/>
            <person name="Jiang J."/>
            <person name="Wang Q."/>
            <person name="Zhang B."/>
            <person name="Ji P."/>
            <person name="Sakyi L.B."/>
            <person name="Cui X."/>
            <person name="Yuan T."/>
            <person name="Jiang B."/>
            <person name="Yang W."/>
            <person name="Lam T.T.-Y."/>
            <person name="Chang Q."/>
            <person name="Ding S."/>
            <person name="Wang X."/>
            <person name="Zhu J."/>
            <person name="Ruan X."/>
            <person name="Zhao L."/>
            <person name="Wei J."/>
            <person name="Que T."/>
            <person name="Du C."/>
            <person name="Cheng J."/>
            <person name="Dai P."/>
            <person name="Han X."/>
            <person name="Huang E."/>
            <person name="Gao Y."/>
            <person name="Liu J."/>
            <person name="Shao H."/>
            <person name="Ye R."/>
            <person name="Li L."/>
            <person name="Wei W."/>
            <person name="Wang X."/>
            <person name="Wang C."/>
            <person name="Huo Q."/>
            <person name="Li W."/>
            <person name="Guo W."/>
            <person name="Chen H."/>
            <person name="Chen S."/>
            <person name="Zhou L."/>
            <person name="Zhou L."/>
            <person name="Ni X."/>
            <person name="Tian J."/>
            <person name="Zhou Y."/>
            <person name="Sheng Y."/>
            <person name="Liu T."/>
            <person name="Pan Y."/>
            <person name="Xia L."/>
            <person name="Li J."/>
            <person name="Zhao F."/>
            <person name="Cao W."/>
        </authorList>
    </citation>
    <scope>NUCLEOTIDE SEQUENCE</scope>
    <source>
        <strain evidence="5">Rsan-2018</strain>
        <tissue evidence="5">Larvae</tissue>
    </source>
</reference>
<dbReference type="EMBL" id="JABSTV010001247">
    <property type="protein sequence ID" value="KAH7972689.1"/>
    <property type="molecule type" value="Genomic_DNA"/>
</dbReference>
<evidence type="ECO:0000256" key="3">
    <source>
        <dbReference type="ARBA" id="ARBA00022840"/>
    </source>
</evidence>
<gene>
    <name evidence="5" type="ORF">HPB52_015448</name>
</gene>
<evidence type="ECO:0008006" key="7">
    <source>
        <dbReference type="Google" id="ProtNLM"/>
    </source>
</evidence>
<evidence type="ECO:0000256" key="2">
    <source>
        <dbReference type="ARBA" id="ARBA00022741"/>
    </source>
</evidence>
<dbReference type="AlphaFoldDB" id="A0A9D4T649"/>
<keyword evidence="3" id="KW-0067">ATP-binding</keyword>
<dbReference type="SUPFAM" id="SSF55874">
    <property type="entry name" value="ATPase domain of HSP90 chaperone/DNA topoisomerase II/histidine kinase"/>
    <property type="match status" value="1"/>
</dbReference>
<name>A0A9D4T649_RHISA</name>
<reference evidence="5" key="1">
    <citation type="journal article" date="2020" name="Cell">
        <title>Large-Scale Comparative Analyses of Tick Genomes Elucidate Their Genetic Diversity and Vector Capacities.</title>
        <authorList>
            <consortium name="Tick Genome and Microbiome Consortium (TIGMIC)"/>
            <person name="Jia N."/>
            <person name="Wang J."/>
            <person name="Shi W."/>
            <person name="Du L."/>
            <person name="Sun Y."/>
            <person name="Zhan W."/>
            <person name="Jiang J.F."/>
            <person name="Wang Q."/>
            <person name="Zhang B."/>
            <person name="Ji P."/>
            <person name="Bell-Sakyi L."/>
            <person name="Cui X.M."/>
            <person name="Yuan T.T."/>
            <person name="Jiang B.G."/>
            <person name="Yang W.F."/>
            <person name="Lam T.T."/>
            <person name="Chang Q.C."/>
            <person name="Ding S.J."/>
            <person name="Wang X.J."/>
            <person name="Zhu J.G."/>
            <person name="Ruan X.D."/>
            <person name="Zhao L."/>
            <person name="Wei J.T."/>
            <person name="Ye R.Z."/>
            <person name="Que T.C."/>
            <person name="Du C.H."/>
            <person name="Zhou Y.H."/>
            <person name="Cheng J.X."/>
            <person name="Dai P.F."/>
            <person name="Guo W.B."/>
            <person name="Han X.H."/>
            <person name="Huang E.J."/>
            <person name="Li L.F."/>
            <person name="Wei W."/>
            <person name="Gao Y.C."/>
            <person name="Liu J.Z."/>
            <person name="Shao H.Z."/>
            <person name="Wang X."/>
            <person name="Wang C.C."/>
            <person name="Yang T.C."/>
            <person name="Huo Q.B."/>
            <person name="Li W."/>
            <person name="Chen H.Y."/>
            <person name="Chen S.E."/>
            <person name="Zhou L.G."/>
            <person name="Ni X.B."/>
            <person name="Tian J.H."/>
            <person name="Sheng Y."/>
            <person name="Liu T."/>
            <person name="Pan Y.S."/>
            <person name="Xia L.Y."/>
            <person name="Li J."/>
            <person name="Zhao F."/>
            <person name="Cao W.C."/>
        </authorList>
    </citation>
    <scope>NUCLEOTIDE SEQUENCE</scope>
    <source>
        <strain evidence="5">Rsan-2018</strain>
    </source>
</reference>
<protein>
    <recommendedName>
        <fullName evidence="7">Heat shock protein 83</fullName>
    </recommendedName>
</protein>
<proteinExistence type="inferred from homology"/>
<dbReference type="GO" id="GO:0005524">
    <property type="term" value="F:ATP binding"/>
    <property type="evidence" value="ECO:0007669"/>
    <property type="project" value="UniProtKB-KW"/>
</dbReference>
<evidence type="ECO:0000313" key="5">
    <source>
        <dbReference type="EMBL" id="KAH7972689.1"/>
    </source>
</evidence>
<dbReference type="PRINTS" id="PR00775">
    <property type="entry name" value="HEATSHOCK90"/>
</dbReference>
<keyword evidence="6" id="KW-1185">Reference proteome</keyword>